<accession>A0A3S4D485</accession>
<dbReference type="Proteomes" id="UP000289323">
    <property type="component" value="Unassembled WGS sequence"/>
</dbReference>
<name>A0A3S4D485_9PEZI</name>
<dbReference type="EMBL" id="OUUZ01000008">
    <property type="protein sequence ID" value="SPQ22111.1"/>
    <property type="molecule type" value="Genomic_DNA"/>
</dbReference>
<gene>
    <name evidence="1" type="ORF">TT172_LOCUS4530</name>
</gene>
<dbReference type="AlphaFoldDB" id="A0A3S4D485"/>
<protein>
    <submittedName>
        <fullName evidence="1">9499f0a5-8a90-47a8-93d7-4df2a5ec5e20</fullName>
    </submittedName>
</protein>
<organism evidence="1 2">
    <name type="scientific">Thermothielavioides terrestris</name>
    <dbReference type="NCBI Taxonomy" id="2587410"/>
    <lineage>
        <taxon>Eukaryota</taxon>
        <taxon>Fungi</taxon>
        <taxon>Dikarya</taxon>
        <taxon>Ascomycota</taxon>
        <taxon>Pezizomycotina</taxon>
        <taxon>Sordariomycetes</taxon>
        <taxon>Sordariomycetidae</taxon>
        <taxon>Sordariales</taxon>
        <taxon>Chaetomiaceae</taxon>
        <taxon>Thermothielavioides</taxon>
    </lineage>
</organism>
<reference evidence="1 2" key="1">
    <citation type="submission" date="2018-04" db="EMBL/GenBank/DDBJ databases">
        <authorList>
            <person name="Huttner S."/>
            <person name="Dainat J."/>
        </authorList>
    </citation>
    <scope>NUCLEOTIDE SEQUENCE [LARGE SCALE GENOMIC DNA]</scope>
</reference>
<sequence>MLNLVPLSVSWRPFFSNCDQMSGYSALAHASNCSFLSLPGSALYVTPSLPGAKGQPKLADDLLEVAAAGQGAAVGGEHLGRHVEVEALHLLPDAAGGAVAVGQALAGPEDDLEAAVGGALGRVGDVAPEVDGRVGLVAGRVGQHQPVVQPRVQLEGRVHLEHVVDHAQRLRVRVGAEPLKAAHVHVRRGPLRRAVLRPHVAEDEAGHVRAAAGEEGVHQADALGRLRLREELAQQRVAVPHARRADPPVEAVLDEGAPHLRALLQAVRDGVQRERVDHVVLVVVAQEHHAECHHRLRLERRVAVLQVGRDVEDAAEVGFRDGAERPEVLVEDGQVLVLAHVDFALQQLVVDGLDSAEVFGVQAVVHLEDLGAQREEPLGEVGVLLLDGGLDEGVDGGRVRTSTAHWNTTSHHSFGGFELISCSKMGCSHCCSPFRIANRTAAMYALGLRIRLAWIGFSNQCFVSSTRSRDAKKVLLAAFLGEAAQHQGPKHLHPGGHLLFPIQLGSELGEPFGGLQ</sequence>
<evidence type="ECO:0000313" key="2">
    <source>
        <dbReference type="Proteomes" id="UP000289323"/>
    </source>
</evidence>
<evidence type="ECO:0000313" key="1">
    <source>
        <dbReference type="EMBL" id="SPQ22111.1"/>
    </source>
</evidence>
<proteinExistence type="predicted"/>